<keyword evidence="3" id="KW-1185">Reference proteome</keyword>
<sequence length="93" mass="10604">MNLEGIPNRSSVVKKWEGILFLPALPILIFSFAMSWQFLALGLLGYAILTQGFIFMLYRKEGRGKEFLTRMIVPLLGALILLGYFGWKFVFPS</sequence>
<feature type="transmembrane region" description="Helical" evidence="1">
    <location>
        <begin position="67"/>
        <end position="87"/>
    </location>
</feature>
<evidence type="ECO:0000313" key="3">
    <source>
        <dbReference type="Proteomes" id="UP000199060"/>
    </source>
</evidence>
<keyword evidence="1" id="KW-0812">Transmembrane</keyword>
<keyword evidence="1" id="KW-1133">Transmembrane helix</keyword>
<organism evidence="2 3">
    <name type="scientific">Algoriphagus faecimaris</name>
    <dbReference type="NCBI Taxonomy" id="686796"/>
    <lineage>
        <taxon>Bacteria</taxon>
        <taxon>Pseudomonadati</taxon>
        <taxon>Bacteroidota</taxon>
        <taxon>Cytophagia</taxon>
        <taxon>Cytophagales</taxon>
        <taxon>Cyclobacteriaceae</taxon>
        <taxon>Algoriphagus</taxon>
    </lineage>
</organism>
<dbReference type="EMBL" id="FNAC01000005">
    <property type="protein sequence ID" value="SDC74911.1"/>
    <property type="molecule type" value="Genomic_DNA"/>
</dbReference>
<protein>
    <submittedName>
        <fullName evidence="2">Uncharacterized protein</fullName>
    </submittedName>
</protein>
<evidence type="ECO:0000256" key="1">
    <source>
        <dbReference type="SAM" id="Phobius"/>
    </source>
</evidence>
<dbReference type="STRING" id="686796.SAMN04488104_100542"/>
<reference evidence="3" key="1">
    <citation type="submission" date="2016-10" db="EMBL/GenBank/DDBJ databases">
        <authorList>
            <person name="Varghese N."/>
            <person name="Submissions S."/>
        </authorList>
    </citation>
    <scope>NUCLEOTIDE SEQUENCE [LARGE SCALE GENOMIC DNA]</scope>
    <source>
        <strain evidence="3">DSM 23095</strain>
    </source>
</reference>
<feature type="transmembrane region" description="Helical" evidence="1">
    <location>
        <begin position="12"/>
        <end position="32"/>
    </location>
</feature>
<proteinExistence type="predicted"/>
<accession>A0A1G6P4N4</accession>
<name>A0A1G6P4N4_9BACT</name>
<dbReference type="Proteomes" id="UP000199060">
    <property type="component" value="Unassembled WGS sequence"/>
</dbReference>
<dbReference type="AlphaFoldDB" id="A0A1G6P4N4"/>
<keyword evidence="1" id="KW-0472">Membrane</keyword>
<gene>
    <name evidence="2" type="ORF">SAMN04488104_100542</name>
</gene>
<evidence type="ECO:0000313" key="2">
    <source>
        <dbReference type="EMBL" id="SDC74911.1"/>
    </source>
</evidence>
<feature type="transmembrane region" description="Helical" evidence="1">
    <location>
        <begin position="38"/>
        <end position="58"/>
    </location>
</feature>